<proteinExistence type="predicted"/>
<dbReference type="InterPro" id="IPR046831">
    <property type="entry name" value="Calmodulin_bind_N"/>
</dbReference>
<dbReference type="GO" id="GO:0043565">
    <property type="term" value="F:sequence-specific DNA binding"/>
    <property type="evidence" value="ECO:0007669"/>
    <property type="project" value="TreeGrafter"/>
</dbReference>
<feature type="domain" description="Calmodulin binding protein-like N-terminal" evidence="1">
    <location>
        <begin position="1"/>
        <end position="90"/>
    </location>
</feature>
<keyword evidence="3" id="KW-1185">Reference proteome</keyword>
<dbReference type="AlphaFoldDB" id="A0AAV6XEU3"/>
<comment type="caution">
    <text evidence="2">The sequence shown here is derived from an EMBL/GenBank/DDBJ whole genome shotgun (WGS) entry which is preliminary data.</text>
</comment>
<dbReference type="PANTHER" id="PTHR31713">
    <property type="entry name" value="OS02G0177800 PROTEIN"/>
    <property type="match status" value="1"/>
</dbReference>
<dbReference type="Proteomes" id="UP000826271">
    <property type="component" value="Unassembled WGS sequence"/>
</dbReference>
<reference evidence="2" key="1">
    <citation type="submission" date="2019-10" db="EMBL/GenBank/DDBJ databases">
        <authorList>
            <person name="Zhang R."/>
            <person name="Pan Y."/>
            <person name="Wang J."/>
            <person name="Ma R."/>
            <person name="Yu S."/>
        </authorList>
    </citation>
    <scope>NUCLEOTIDE SEQUENCE</scope>
    <source>
        <strain evidence="2">LA-IB0</strain>
        <tissue evidence="2">Leaf</tissue>
    </source>
</reference>
<evidence type="ECO:0000259" key="1">
    <source>
        <dbReference type="Pfam" id="PF07887"/>
    </source>
</evidence>
<dbReference type="GO" id="GO:0005516">
    <property type="term" value="F:calmodulin binding"/>
    <property type="evidence" value="ECO:0007669"/>
    <property type="project" value="InterPro"/>
</dbReference>
<gene>
    <name evidence="2" type="ORF">BUALT_Bualt07G0042500</name>
</gene>
<accession>A0AAV6XEU3</accession>
<protein>
    <recommendedName>
        <fullName evidence="1">Calmodulin binding protein-like N-terminal domain-containing protein</fullName>
    </recommendedName>
</protein>
<dbReference type="GO" id="GO:0080142">
    <property type="term" value="P:regulation of salicylic acid biosynthetic process"/>
    <property type="evidence" value="ECO:0007669"/>
    <property type="project" value="TreeGrafter"/>
</dbReference>
<name>A0AAV6XEU3_9LAMI</name>
<evidence type="ECO:0000313" key="2">
    <source>
        <dbReference type="EMBL" id="KAG8378997.1"/>
    </source>
</evidence>
<evidence type="ECO:0000313" key="3">
    <source>
        <dbReference type="Proteomes" id="UP000826271"/>
    </source>
</evidence>
<dbReference type="PANTHER" id="PTHR31713:SF14">
    <property type="entry name" value="CALMODULIN-BINDING PROTEIN 60 A"/>
    <property type="match status" value="1"/>
</dbReference>
<organism evidence="2 3">
    <name type="scientific">Buddleja alternifolia</name>
    <dbReference type="NCBI Taxonomy" id="168488"/>
    <lineage>
        <taxon>Eukaryota</taxon>
        <taxon>Viridiplantae</taxon>
        <taxon>Streptophyta</taxon>
        <taxon>Embryophyta</taxon>
        <taxon>Tracheophyta</taxon>
        <taxon>Spermatophyta</taxon>
        <taxon>Magnoliopsida</taxon>
        <taxon>eudicotyledons</taxon>
        <taxon>Gunneridae</taxon>
        <taxon>Pentapetalae</taxon>
        <taxon>asterids</taxon>
        <taxon>lamiids</taxon>
        <taxon>Lamiales</taxon>
        <taxon>Scrophulariaceae</taxon>
        <taxon>Buddlejeae</taxon>
        <taxon>Buddleja</taxon>
    </lineage>
</organism>
<dbReference type="Pfam" id="PF07887">
    <property type="entry name" value="Calmodulin_bind"/>
    <property type="match status" value="1"/>
</dbReference>
<dbReference type="InterPro" id="IPR012416">
    <property type="entry name" value="CBP60"/>
</dbReference>
<dbReference type="GO" id="GO:0003700">
    <property type="term" value="F:DNA-binding transcription factor activity"/>
    <property type="evidence" value="ECO:0007669"/>
    <property type="project" value="TreeGrafter"/>
</dbReference>
<dbReference type="EMBL" id="WHWC01000007">
    <property type="protein sequence ID" value="KAG8378997.1"/>
    <property type="molecule type" value="Genomic_DNA"/>
</dbReference>
<dbReference type="GO" id="GO:0005634">
    <property type="term" value="C:nucleus"/>
    <property type="evidence" value="ECO:0007669"/>
    <property type="project" value="TreeGrafter"/>
</dbReference>
<sequence>MKLVFRNGISRTILTSEEIKGEDNASIEVALVDSMENIVNVEPESSSNVELVLVKREFDAPEAEDWTVEEFDENIVPEMEGKMPLLAGNIVNLGAKKWENTVNNARACPDHKRMYCYIESLQKTGVVFNVIAQELLESAYKHWKDTVYFDDEDSLQQHFLSMFVDTQDALEPYCPLVGDDICYGESSNGCSNLSFQSINSTRDDDFLNLLNCDKVGILCDGRSHPSDQQTCLSYVEYVLLHQSDNMDMSNADEPTIDLQTWISRFGDCVHQNDNPNRLNADEPITPEIVEGRN</sequence>